<accession>A0A379M198</accession>
<evidence type="ECO:0000313" key="2">
    <source>
        <dbReference type="Proteomes" id="UP000254569"/>
    </source>
</evidence>
<dbReference type="EMBL" id="UGVI01000001">
    <property type="protein sequence ID" value="SUE15892.1"/>
    <property type="molecule type" value="Genomic_DNA"/>
</dbReference>
<evidence type="ECO:0000313" key="1">
    <source>
        <dbReference type="EMBL" id="SUE15892.1"/>
    </source>
</evidence>
<proteinExistence type="predicted"/>
<organism evidence="1 2">
    <name type="scientific">Rhodococcus gordoniae</name>
    <dbReference type="NCBI Taxonomy" id="223392"/>
    <lineage>
        <taxon>Bacteria</taxon>
        <taxon>Bacillati</taxon>
        <taxon>Actinomycetota</taxon>
        <taxon>Actinomycetes</taxon>
        <taxon>Mycobacteriales</taxon>
        <taxon>Nocardiaceae</taxon>
        <taxon>Rhodococcus</taxon>
    </lineage>
</organism>
<dbReference type="AlphaFoldDB" id="A0A379M198"/>
<dbReference type="Proteomes" id="UP000254569">
    <property type="component" value="Unassembled WGS sequence"/>
</dbReference>
<protein>
    <submittedName>
        <fullName evidence="1">Uncharacterized protein</fullName>
    </submittedName>
</protein>
<gene>
    <name evidence="1" type="ORF">NCTC13296_02756</name>
</gene>
<name>A0A379M198_9NOCA</name>
<sequence length="64" mass="6808">MSDVLVAPTFGATRNDDSVRARRGCLRPGPVTELVEPDALQVNMSARMLEQGHRRMAGAGGTPS</sequence>
<reference evidence="1 2" key="1">
    <citation type="submission" date="2018-06" db="EMBL/GenBank/DDBJ databases">
        <authorList>
            <consortium name="Pathogen Informatics"/>
            <person name="Doyle S."/>
        </authorList>
    </citation>
    <scope>NUCLEOTIDE SEQUENCE [LARGE SCALE GENOMIC DNA]</scope>
    <source>
        <strain evidence="1 2">NCTC13296</strain>
    </source>
</reference>
<dbReference type="RefSeq" id="WP_064062392.1">
    <property type="nucleotide sequence ID" value="NZ_LPZN01000002.1"/>
</dbReference>
<keyword evidence="2" id="KW-1185">Reference proteome</keyword>